<evidence type="ECO:0000256" key="15">
    <source>
        <dbReference type="ARBA" id="ARBA00070199"/>
    </source>
</evidence>
<dbReference type="KEGG" id="sap:Sulac_1577"/>
<keyword evidence="5 16" id="KW-0004">4Fe-4S</keyword>
<comment type="function">
    <text evidence="14 16">Catalyzes the conversion of dethiobiotin (DTB) to biotin by the insertion of a sulfur atom into dethiobiotin via a radical-based mechanism.</text>
</comment>
<dbReference type="EC" id="2.8.1.6" evidence="4 16"/>
<comment type="pathway">
    <text evidence="1 16">Cofactor biosynthesis; biotin biosynthesis; biotin from 7,8-diaminononanoate: step 2/2.</text>
</comment>
<dbReference type="InterPro" id="IPR058240">
    <property type="entry name" value="rSAM_sf"/>
</dbReference>
<dbReference type="GO" id="GO:0051539">
    <property type="term" value="F:4 iron, 4 sulfur cluster binding"/>
    <property type="evidence" value="ECO:0007669"/>
    <property type="project" value="UniProtKB-KW"/>
</dbReference>
<dbReference type="STRING" id="679936.Sulac_1577"/>
<accession>G8TYB0</accession>
<dbReference type="SFLD" id="SFLDG01060">
    <property type="entry name" value="BATS_domain_containing"/>
    <property type="match status" value="1"/>
</dbReference>
<evidence type="ECO:0000256" key="7">
    <source>
        <dbReference type="ARBA" id="ARBA00022691"/>
    </source>
</evidence>
<evidence type="ECO:0000256" key="14">
    <source>
        <dbReference type="ARBA" id="ARBA00057568"/>
    </source>
</evidence>
<dbReference type="SFLD" id="SFLDS00029">
    <property type="entry name" value="Radical_SAM"/>
    <property type="match status" value="1"/>
</dbReference>
<evidence type="ECO:0000256" key="13">
    <source>
        <dbReference type="ARBA" id="ARBA00051157"/>
    </source>
</evidence>
<dbReference type="InterPro" id="IPR006638">
    <property type="entry name" value="Elp3/MiaA/NifB-like_rSAM"/>
</dbReference>
<dbReference type="EMBL" id="CP003179">
    <property type="protein sequence ID" value="AEW05074.1"/>
    <property type="molecule type" value="Genomic_DNA"/>
</dbReference>
<gene>
    <name evidence="16" type="primary">bioB</name>
    <name evidence="19" type="ordered locus">Sulac_1577</name>
</gene>
<comment type="cofactor">
    <cofactor evidence="16">
        <name>[2Fe-2S] cluster</name>
        <dbReference type="ChEBI" id="CHEBI:190135"/>
    </cofactor>
    <text evidence="16">Binds 1 [2Fe-2S] cluster. The cluster is coordinated with 3 cysteines and 1 arginine.</text>
</comment>
<name>G8TYB0_SULAD</name>
<keyword evidence="12 16" id="KW-0411">Iron-sulfur</keyword>
<keyword evidence="6 16" id="KW-0808">Transferase</keyword>
<evidence type="ECO:0000256" key="11">
    <source>
        <dbReference type="ARBA" id="ARBA00023004"/>
    </source>
</evidence>
<evidence type="ECO:0000313" key="20">
    <source>
        <dbReference type="Proteomes" id="UP000005439"/>
    </source>
</evidence>
<feature type="binding site" evidence="16 17">
    <location>
        <position position="66"/>
    </location>
    <ligand>
        <name>[4Fe-4S] cluster</name>
        <dbReference type="ChEBI" id="CHEBI:49883"/>
        <note>4Fe-4S-S-AdoMet</note>
    </ligand>
</feature>
<dbReference type="SMART" id="SM00729">
    <property type="entry name" value="Elp3"/>
    <property type="match status" value="1"/>
</dbReference>
<dbReference type="InterPro" id="IPR007197">
    <property type="entry name" value="rSAM"/>
</dbReference>
<evidence type="ECO:0000256" key="6">
    <source>
        <dbReference type="ARBA" id="ARBA00022679"/>
    </source>
</evidence>
<dbReference type="HAMAP" id="MF_01694">
    <property type="entry name" value="BioB"/>
    <property type="match status" value="1"/>
</dbReference>
<evidence type="ECO:0000256" key="17">
    <source>
        <dbReference type="PIRSR" id="PIRSR001619-1"/>
    </source>
</evidence>
<feature type="binding site" evidence="16 17">
    <location>
        <position position="203"/>
    </location>
    <ligand>
        <name>[2Fe-2S] cluster</name>
        <dbReference type="ChEBI" id="CHEBI:190135"/>
    </ligand>
</feature>
<dbReference type="GO" id="GO:0004076">
    <property type="term" value="F:biotin synthase activity"/>
    <property type="evidence" value="ECO:0007669"/>
    <property type="project" value="UniProtKB-UniRule"/>
</dbReference>
<comment type="catalytic activity">
    <reaction evidence="13 16">
        <text>(4R,5S)-dethiobiotin + (sulfur carrier)-SH + 2 reduced [2Fe-2S]-[ferredoxin] + 2 S-adenosyl-L-methionine = (sulfur carrier)-H + biotin + 2 5'-deoxyadenosine + 2 L-methionine + 2 oxidized [2Fe-2S]-[ferredoxin]</text>
        <dbReference type="Rhea" id="RHEA:22060"/>
        <dbReference type="Rhea" id="RHEA-COMP:10000"/>
        <dbReference type="Rhea" id="RHEA-COMP:10001"/>
        <dbReference type="Rhea" id="RHEA-COMP:14737"/>
        <dbReference type="Rhea" id="RHEA-COMP:14739"/>
        <dbReference type="ChEBI" id="CHEBI:17319"/>
        <dbReference type="ChEBI" id="CHEBI:29917"/>
        <dbReference type="ChEBI" id="CHEBI:33737"/>
        <dbReference type="ChEBI" id="CHEBI:33738"/>
        <dbReference type="ChEBI" id="CHEBI:57586"/>
        <dbReference type="ChEBI" id="CHEBI:57844"/>
        <dbReference type="ChEBI" id="CHEBI:59789"/>
        <dbReference type="ChEBI" id="CHEBI:64428"/>
        <dbReference type="ChEBI" id="CHEBI:149473"/>
        <dbReference type="EC" id="2.8.1.6"/>
    </reaction>
</comment>
<dbReference type="GO" id="GO:0009102">
    <property type="term" value="P:biotin biosynthetic process"/>
    <property type="evidence" value="ECO:0007669"/>
    <property type="project" value="UniProtKB-UniRule"/>
</dbReference>
<dbReference type="PANTHER" id="PTHR22976">
    <property type="entry name" value="BIOTIN SYNTHASE"/>
    <property type="match status" value="1"/>
</dbReference>
<dbReference type="SUPFAM" id="SSF102114">
    <property type="entry name" value="Radical SAM enzymes"/>
    <property type="match status" value="1"/>
</dbReference>
<feature type="binding site" evidence="16 17">
    <location>
        <position position="143"/>
    </location>
    <ligand>
        <name>[2Fe-2S] cluster</name>
        <dbReference type="ChEBI" id="CHEBI:190135"/>
    </ligand>
</feature>
<dbReference type="Pfam" id="PF04055">
    <property type="entry name" value="Radical_SAM"/>
    <property type="match status" value="1"/>
</dbReference>
<evidence type="ECO:0000256" key="3">
    <source>
        <dbReference type="ARBA" id="ARBA00011738"/>
    </source>
</evidence>
<evidence type="ECO:0000259" key="18">
    <source>
        <dbReference type="PROSITE" id="PS51918"/>
    </source>
</evidence>
<evidence type="ECO:0000256" key="5">
    <source>
        <dbReference type="ARBA" id="ARBA00022485"/>
    </source>
</evidence>
<reference evidence="20" key="1">
    <citation type="submission" date="2011-12" db="EMBL/GenBank/DDBJ databases">
        <title>The complete genome of chromosome of Sulfobacillus acidophilus DSM 10332.</title>
        <authorList>
            <person name="Lucas S."/>
            <person name="Han J."/>
            <person name="Lapidus A."/>
            <person name="Bruce D."/>
            <person name="Goodwin L."/>
            <person name="Pitluck S."/>
            <person name="Peters L."/>
            <person name="Kyrpides N."/>
            <person name="Mavromatis K."/>
            <person name="Ivanova N."/>
            <person name="Mikhailova N."/>
            <person name="Chertkov O."/>
            <person name="Saunders E."/>
            <person name="Detter J.C."/>
            <person name="Tapia R."/>
            <person name="Han C."/>
            <person name="Land M."/>
            <person name="Hauser L."/>
            <person name="Markowitz V."/>
            <person name="Cheng J.-F."/>
            <person name="Hugenholtz P."/>
            <person name="Woyke T."/>
            <person name="Wu D."/>
            <person name="Pukall R."/>
            <person name="Gehrich-Schroeter G."/>
            <person name="Schneider S."/>
            <person name="Klenk H.-P."/>
            <person name="Eisen J.A."/>
        </authorList>
    </citation>
    <scope>NUCLEOTIDE SEQUENCE [LARGE SCALE GENOMIC DNA]</scope>
    <source>
        <strain evidence="20">ATCC 700253 / DSM 10332 / NAL</strain>
    </source>
</reference>
<feature type="binding site" evidence="16 17">
    <location>
        <position position="73"/>
    </location>
    <ligand>
        <name>[4Fe-4S] cluster</name>
        <dbReference type="ChEBI" id="CHEBI:49883"/>
        <note>4Fe-4S-S-AdoMet</note>
    </ligand>
</feature>
<dbReference type="InterPro" id="IPR013785">
    <property type="entry name" value="Aldolase_TIM"/>
</dbReference>
<keyword evidence="10 16" id="KW-0093">Biotin biosynthesis</keyword>
<dbReference type="GO" id="GO:0051537">
    <property type="term" value="F:2 iron, 2 sulfur cluster binding"/>
    <property type="evidence" value="ECO:0007669"/>
    <property type="project" value="UniProtKB-KW"/>
</dbReference>
<dbReference type="FunFam" id="3.20.20.70:FF:000026">
    <property type="entry name" value="Biotin synthase"/>
    <property type="match status" value="1"/>
</dbReference>
<evidence type="ECO:0000256" key="16">
    <source>
        <dbReference type="HAMAP-Rule" id="MF_01694"/>
    </source>
</evidence>
<dbReference type="GO" id="GO:0005506">
    <property type="term" value="F:iron ion binding"/>
    <property type="evidence" value="ECO:0007669"/>
    <property type="project" value="UniProtKB-UniRule"/>
</dbReference>
<evidence type="ECO:0000256" key="9">
    <source>
        <dbReference type="ARBA" id="ARBA00022723"/>
    </source>
</evidence>
<evidence type="ECO:0000313" key="19">
    <source>
        <dbReference type="EMBL" id="AEW05074.1"/>
    </source>
</evidence>
<evidence type="ECO:0000256" key="4">
    <source>
        <dbReference type="ARBA" id="ARBA00012236"/>
    </source>
</evidence>
<feature type="binding site" evidence="16 17">
    <location>
        <position position="70"/>
    </location>
    <ligand>
        <name>[4Fe-4S] cluster</name>
        <dbReference type="ChEBI" id="CHEBI:49883"/>
        <note>4Fe-4S-S-AdoMet</note>
    </ligand>
</feature>
<dbReference type="InterPro" id="IPR002684">
    <property type="entry name" value="Biotin_synth/BioAB"/>
</dbReference>
<keyword evidence="8 16" id="KW-0001">2Fe-2S</keyword>
<evidence type="ECO:0000256" key="2">
    <source>
        <dbReference type="ARBA" id="ARBA00010765"/>
    </source>
</evidence>
<dbReference type="AlphaFoldDB" id="G8TYB0"/>
<dbReference type="PIRSF" id="PIRSF001619">
    <property type="entry name" value="Biotin_synth"/>
    <property type="match status" value="1"/>
</dbReference>
<proteinExistence type="inferred from homology"/>
<organism evidence="19 20">
    <name type="scientific">Sulfobacillus acidophilus (strain ATCC 700253 / DSM 10332 / NAL)</name>
    <dbReference type="NCBI Taxonomy" id="679936"/>
    <lineage>
        <taxon>Bacteria</taxon>
        <taxon>Bacillati</taxon>
        <taxon>Bacillota</taxon>
        <taxon>Clostridia</taxon>
        <taxon>Eubacteriales</taxon>
        <taxon>Clostridiales Family XVII. Incertae Sedis</taxon>
        <taxon>Sulfobacillus</taxon>
    </lineage>
</organism>
<keyword evidence="7 16" id="KW-0949">S-adenosyl-L-methionine</keyword>
<dbReference type="PATRIC" id="fig|679936.5.peg.1644"/>
<dbReference type="PROSITE" id="PS51918">
    <property type="entry name" value="RADICAL_SAM"/>
    <property type="match status" value="1"/>
</dbReference>
<dbReference type="NCBIfam" id="TIGR00433">
    <property type="entry name" value="bioB"/>
    <property type="match status" value="1"/>
</dbReference>
<dbReference type="UniPathway" id="UPA00078">
    <property type="reaction ID" value="UER00162"/>
</dbReference>
<dbReference type="Pfam" id="PF06968">
    <property type="entry name" value="BATS"/>
    <property type="match status" value="1"/>
</dbReference>
<feature type="domain" description="Radical SAM core" evidence="18">
    <location>
        <begin position="51"/>
        <end position="279"/>
    </location>
</feature>
<protein>
    <recommendedName>
        <fullName evidence="15 16">Biotin synthase</fullName>
        <ecNumber evidence="4 16">2.8.1.6</ecNumber>
    </recommendedName>
</protein>
<keyword evidence="9 16" id="KW-0479">Metal-binding</keyword>
<dbReference type="InterPro" id="IPR024177">
    <property type="entry name" value="Biotin_synthase"/>
</dbReference>
<dbReference type="InterPro" id="IPR010722">
    <property type="entry name" value="BATS_dom"/>
</dbReference>
<dbReference type="Gene3D" id="3.20.20.70">
    <property type="entry name" value="Aldolase class I"/>
    <property type="match status" value="1"/>
</dbReference>
<feature type="binding site" evidence="16 17">
    <location>
        <position position="274"/>
    </location>
    <ligand>
        <name>[2Fe-2S] cluster</name>
        <dbReference type="ChEBI" id="CHEBI:190135"/>
    </ligand>
</feature>
<evidence type="ECO:0000256" key="10">
    <source>
        <dbReference type="ARBA" id="ARBA00022756"/>
    </source>
</evidence>
<sequence length="338" mass="37129">MMREWDAVAQSVLAGNLLTSEEALAGLQTPDRDLLDLLAAAYRVRYYYYQNRVKLNYLVNAKSGYCPEDCHYCSQSRLSTAEIPKYHLLEASDIVARARHGIQLQAGTCCIVLSGRRPAAKELDVVAEAARILKAEHPGVKICACLGLLSEAEARQLKAAGVDRYNHNLNTAPDRYDEICSTHTYEDRVHTVGSVQSAGISPCSGVIIGMGETPDDIVRMIDELRRLNVDSVPVNFLLPIPGTPLAERPLSMTPTWVLKVLSVFRLGLPDKEIRISAGREVHLRSLQPMALYAANALFVSDYLTEPGQDAALDWAMIEDLGFEIEPLGTPMGPVPARA</sequence>
<comment type="cofactor">
    <cofactor evidence="16 17">
        <name>[4Fe-4S] cluster</name>
        <dbReference type="ChEBI" id="CHEBI:49883"/>
    </cofactor>
    <text evidence="16 17">Binds 1 [4Fe-4S] cluster. The cluster is coordinated with 3 cysteines and an exchangeable S-adenosyl-L-methionine.</text>
</comment>
<dbReference type="SMART" id="SM00876">
    <property type="entry name" value="BATS"/>
    <property type="match status" value="1"/>
</dbReference>
<dbReference type="Proteomes" id="UP000005439">
    <property type="component" value="Chromosome"/>
</dbReference>
<dbReference type="HOGENOM" id="CLU_033172_2_1_9"/>
<dbReference type="SFLD" id="SFLDG01278">
    <property type="entry name" value="biotin_synthase_like"/>
    <property type="match status" value="1"/>
</dbReference>
<dbReference type="PANTHER" id="PTHR22976:SF2">
    <property type="entry name" value="BIOTIN SYNTHASE, MITOCHONDRIAL"/>
    <property type="match status" value="1"/>
</dbReference>
<evidence type="ECO:0000256" key="12">
    <source>
        <dbReference type="ARBA" id="ARBA00023014"/>
    </source>
</evidence>
<feature type="binding site" evidence="16 17">
    <location>
        <position position="110"/>
    </location>
    <ligand>
        <name>[2Fe-2S] cluster</name>
        <dbReference type="ChEBI" id="CHEBI:190135"/>
    </ligand>
</feature>
<keyword evidence="20" id="KW-1185">Reference proteome</keyword>
<reference evidence="19 20" key="2">
    <citation type="journal article" date="2012" name="Stand. Genomic Sci.">
        <title>Complete genome sequence of the moderately thermophilic mineral-sulfide-oxidizing firmicute Sulfobacillus acidophilus type strain (NAL(T)).</title>
        <authorList>
            <person name="Anderson I."/>
            <person name="Chertkov O."/>
            <person name="Chen A."/>
            <person name="Saunders E."/>
            <person name="Lapidus A."/>
            <person name="Nolan M."/>
            <person name="Lucas S."/>
            <person name="Hammon N."/>
            <person name="Deshpande S."/>
            <person name="Cheng J.F."/>
            <person name="Han C."/>
            <person name="Tapia R."/>
            <person name="Goodwin L.A."/>
            <person name="Pitluck S."/>
            <person name="Liolios K."/>
            <person name="Pagani I."/>
            <person name="Ivanova N."/>
            <person name="Mikhailova N."/>
            <person name="Pati A."/>
            <person name="Palaniappan K."/>
            <person name="Land M."/>
            <person name="Pan C."/>
            <person name="Rohde M."/>
            <person name="Pukall R."/>
            <person name="Goker M."/>
            <person name="Detter J.C."/>
            <person name="Woyke T."/>
            <person name="Bristow J."/>
            <person name="Eisen J.A."/>
            <person name="Markowitz V."/>
            <person name="Hugenholtz P."/>
            <person name="Kyrpides N.C."/>
            <person name="Klenk H.P."/>
            <person name="Mavromatis K."/>
        </authorList>
    </citation>
    <scope>NUCLEOTIDE SEQUENCE [LARGE SCALE GENOMIC DNA]</scope>
    <source>
        <strain evidence="20">ATCC 700253 / DSM 10332 / NAL</strain>
    </source>
</reference>
<keyword evidence="11 16" id="KW-0408">Iron</keyword>
<comment type="cofactor">
    <cofactor evidence="17">
        <name>[2Fe-2S] cluster</name>
        <dbReference type="ChEBI" id="CHEBI:190135"/>
    </cofactor>
    <text evidence="17">Binds 1 [2Fe-2S] cluster. The cluster is coordinated with 3 cysteines and 1 arginine.</text>
</comment>
<comment type="similarity">
    <text evidence="2 16">Belongs to the radical SAM superfamily. Biotin synthase family.</text>
</comment>
<evidence type="ECO:0000256" key="8">
    <source>
        <dbReference type="ARBA" id="ARBA00022714"/>
    </source>
</evidence>
<comment type="subunit">
    <text evidence="3 16">Homodimer.</text>
</comment>
<dbReference type="CDD" id="cd01335">
    <property type="entry name" value="Radical_SAM"/>
    <property type="match status" value="1"/>
</dbReference>
<evidence type="ECO:0000256" key="1">
    <source>
        <dbReference type="ARBA" id="ARBA00004942"/>
    </source>
</evidence>